<protein>
    <submittedName>
        <fullName evidence="2">UXP</fullName>
    </submittedName>
</protein>
<reference evidence="2" key="1">
    <citation type="submission" date="2016-09" db="EMBL/GenBank/DDBJ databases">
        <title>A new generic human adenovirus multigene typing system reveals a high ratio of recombinant strains and possible new types in a collection of Swedish isolates.</title>
        <authorList>
            <person name="Kajan G.L."/>
            <person name="Lipiec A."/>
            <person name="Bartha D."/>
            <person name="Allard A."/>
            <person name="Arnberg N."/>
        </authorList>
    </citation>
    <scope>NUCLEOTIDE SEQUENCE [LARGE SCALE GENOMIC DNA]</scope>
    <source>
        <strain evidence="2">GyK193</strain>
    </source>
</reference>
<evidence type="ECO:0000313" key="2">
    <source>
        <dbReference type="EMBL" id="AZI15502.1"/>
    </source>
</evidence>
<accession>A0A3G8W6J5</accession>
<sequence length="217" mass="23542">MKIVGADGQEQEETDIPFRLWRKFAARRKLQYQSWEEGKEVLLNKLDRNLLTDFKAFAARFSSRPRPSKIFGTSSSEAISGEGNGQSGRGAARNHPRARTRCGATSPNHGGRVVPVPVAAASPGAPKKADEAAYRVRGRGRLITRRAGAAHTQPAAIDLGGGFGHCAQEEKEAPFSQARAPAITRGDRGQRGRKRRCGATNGGFQQPTGANQAWQRR</sequence>
<feature type="compositionally biased region" description="Polar residues" evidence="1">
    <location>
        <begin position="202"/>
        <end position="217"/>
    </location>
</feature>
<organism evidence="2">
    <name type="scientific">Human adenovirus C serotype 5</name>
    <name type="common">HAdV-5</name>
    <name type="synonym">Human adenovirus 5</name>
    <dbReference type="NCBI Taxonomy" id="28285"/>
    <lineage>
        <taxon>Viruses</taxon>
        <taxon>Varidnaviria</taxon>
        <taxon>Bamfordvirae</taxon>
        <taxon>Preplasmiviricota</taxon>
        <taxon>Polisuviricotina</taxon>
        <taxon>Pharingeaviricetes</taxon>
        <taxon>Rowavirales</taxon>
        <taxon>Adenoviridae</taxon>
        <taxon>Mastadenovirus</taxon>
        <taxon>Mastadenovirus caesari</taxon>
        <taxon>Human mastadenovirus C</taxon>
    </lineage>
</organism>
<dbReference type="Proteomes" id="UP000315436">
    <property type="component" value="Segment"/>
</dbReference>
<evidence type="ECO:0000256" key="1">
    <source>
        <dbReference type="SAM" id="MobiDB-lite"/>
    </source>
</evidence>
<feature type="region of interest" description="Disordered" evidence="1">
    <location>
        <begin position="65"/>
        <end position="113"/>
    </location>
</feature>
<proteinExistence type="predicted"/>
<organismHost>
    <name type="scientific">Homo sapiens</name>
    <name type="common">Human</name>
    <dbReference type="NCBI Taxonomy" id="9606"/>
</organismHost>
<name>A0A3G8W6J5_ADE05</name>
<dbReference type="EMBL" id="KX868466">
    <property type="protein sequence ID" value="AZI15502.1"/>
    <property type="molecule type" value="Genomic_DNA"/>
</dbReference>
<feature type="region of interest" description="Disordered" evidence="1">
    <location>
        <begin position="171"/>
        <end position="217"/>
    </location>
</feature>